<dbReference type="EMBL" id="JBBKTX010000012">
    <property type="protein sequence ID" value="MFK4752902.1"/>
    <property type="molecule type" value="Genomic_DNA"/>
</dbReference>
<protein>
    <submittedName>
        <fullName evidence="1">Uncharacterized protein</fullName>
    </submittedName>
</protein>
<gene>
    <name evidence="1" type="ORF">WG929_10825</name>
</gene>
<evidence type="ECO:0000313" key="1">
    <source>
        <dbReference type="EMBL" id="MFK4752902.1"/>
    </source>
</evidence>
<dbReference type="Proteomes" id="UP001620597">
    <property type="component" value="Unassembled WGS sequence"/>
</dbReference>
<accession>A0ABW8NJ31</accession>
<sequence>MNSIFRYIAVVSQLEAGATRQSQARSATPAPQSGRCPTQGCNYADNYYGDQQCGVVNKP</sequence>
<dbReference type="RefSeq" id="WP_416206030.1">
    <property type="nucleotide sequence ID" value="NZ_JBBKTX010000012.1"/>
</dbReference>
<comment type="caution">
    <text evidence="1">The sequence shown here is derived from an EMBL/GenBank/DDBJ whole genome shotgun (WGS) entry which is preliminary data.</text>
</comment>
<organism evidence="1 2">
    <name type="scientific">Oceanobacter antarcticus</name>
    <dbReference type="NCBI Taxonomy" id="3133425"/>
    <lineage>
        <taxon>Bacteria</taxon>
        <taxon>Pseudomonadati</taxon>
        <taxon>Pseudomonadota</taxon>
        <taxon>Gammaproteobacteria</taxon>
        <taxon>Oceanospirillales</taxon>
        <taxon>Oceanospirillaceae</taxon>
        <taxon>Oceanobacter</taxon>
    </lineage>
</organism>
<evidence type="ECO:0000313" key="2">
    <source>
        <dbReference type="Proteomes" id="UP001620597"/>
    </source>
</evidence>
<reference evidence="1 2" key="1">
    <citation type="submission" date="2024-03" db="EMBL/GenBank/DDBJ databases">
        <title>High-quality draft genome sequence of Oceanobacter sp. wDCs-4.</title>
        <authorList>
            <person name="Dong C."/>
        </authorList>
    </citation>
    <scope>NUCLEOTIDE SEQUENCE [LARGE SCALE GENOMIC DNA]</scope>
    <source>
        <strain evidence="2">wDCs-4</strain>
    </source>
</reference>
<proteinExistence type="predicted"/>
<name>A0ABW8NJ31_9GAMM</name>
<keyword evidence="2" id="KW-1185">Reference proteome</keyword>